<dbReference type="Proteomes" id="UP000239366">
    <property type="component" value="Unassembled WGS sequence"/>
</dbReference>
<dbReference type="Gene3D" id="3.30.420.40">
    <property type="match status" value="2"/>
</dbReference>
<dbReference type="GO" id="GO:0005829">
    <property type="term" value="C:cytosol"/>
    <property type="evidence" value="ECO:0007669"/>
    <property type="project" value="TreeGrafter"/>
</dbReference>
<dbReference type="NCBIfam" id="TIGR03725">
    <property type="entry name" value="T6A_YeaZ"/>
    <property type="match status" value="1"/>
</dbReference>
<dbReference type="PANTHER" id="PTHR11735">
    <property type="entry name" value="TRNA N6-ADENOSINE THREONYLCARBAMOYLTRANSFERASE"/>
    <property type="match status" value="1"/>
</dbReference>
<dbReference type="InterPro" id="IPR000905">
    <property type="entry name" value="Gcp-like_dom"/>
</dbReference>
<protein>
    <submittedName>
        <fullName evidence="2">tRNA (Adenosine(37)-N6)-threonylcarbamoyltransferase complex dimerization subunit type 1 TsaB</fullName>
    </submittedName>
</protein>
<dbReference type="PANTHER" id="PTHR11735:SF11">
    <property type="entry name" value="TRNA THREONYLCARBAMOYLADENOSINE BIOSYNTHESIS PROTEIN TSAB"/>
    <property type="match status" value="1"/>
</dbReference>
<accession>A0A2S7T835</accession>
<dbReference type="CDD" id="cd24032">
    <property type="entry name" value="ASKHA_NBD_TsaB"/>
    <property type="match status" value="1"/>
</dbReference>
<dbReference type="SUPFAM" id="SSF53067">
    <property type="entry name" value="Actin-like ATPase domain"/>
    <property type="match status" value="2"/>
</dbReference>
<name>A0A2S7T835_9FLAO</name>
<organism evidence="2 3">
    <name type="scientific">Aureicoccus marinus</name>
    <dbReference type="NCBI Taxonomy" id="754435"/>
    <lineage>
        <taxon>Bacteria</taxon>
        <taxon>Pseudomonadati</taxon>
        <taxon>Bacteroidota</taxon>
        <taxon>Flavobacteriia</taxon>
        <taxon>Flavobacteriales</taxon>
        <taxon>Flavobacteriaceae</taxon>
        <taxon>Aureicoccus</taxon>
    </lineage>
</organism>
<proteinExistence type="predicted"/>
<feature type="domain" description="Gcp-like" evidence="1">
    <location>
        <begin position="36"/>
        <end position="136"/>
    </location>
</feature>
<dbReference type="EMBL" id="MQVX01000001">
    <property type="protein sequence ID" value="PQJ15814.1"/>
    <property type="molecule type" value="Genomic_DNA"/>
</dbReference>
<dbReference type="AlphaFoldDB" id="A0A2S7T835"/>
<evidence type="ECO:0000313" key="2">
    <source>
        <dbReference type="EMBL" id="PQJ15814.1"/>
    </source>
</evidence>
<keyword evidence="2" id="KW-0808">Transferase</keyword>
<dbReference type="RefSeq" id="WP_105001477.1">
    <property type="nucleotide sequence ID" value="NZ_MQVX01000001.1"/>
</dbReference>
<dbReference type="InterPro" id="IPR043129">
    <property type="entry name" value="ATPase_NBD"/>
</dbReference>
<reference evidence="3" key="1">
    <citation type="submission" date="2016-11" db="EMBL/GenBank/DDBJ databases">
        <title>Trade-off between light-utilization and light-protection in marine flavobacteria.</title>
        <authorList>
            <person name="Kumagai Y."/>
            <person name="Yoshizawa S."/>
            <person name="Kogure K."/>
        </authorList>
    </citation>
    <scope>NUCLEOTIDE SEQUENCE [LARGE SCALE GENOMIC DNA]</scope>
    <source>
        <strain evidence="3">SG-18</strain>
    </source>
</reference>
<dbReference type="Pfam" id="PF00814">
    <property type="entry name" value="TsaD"/>
    <property type="match status" value="1"/>
</dbReference>
<keyword evidence="3" id="KW-1185">Reference proteome</keyword>
<gene>
    <name evidence="2" type="ORF">BST99_08815</name>
</gene>
<sequence>MALILCIETSTTQCSVALAREGELLGLKEENSSQYMHSEWLHVFIETLLKDCGVSFDELTAVAVGMGPGSYTGLRIGVSTAKGLCFAQDLKLIALPTLDILAHQVNEVEGVLIPLLDARRMEVYSKVLDSTHNEIRTTEAEVISSDSFHDYRKEEHLHLIGPGAEKCQEILGEDGISYYPDLLPSAAQMIGLAQAKFSAGEFEDVAYFEPYYLKDFVLQKPKAKPKN</sequence>
<dbReference type="GO" id="GO:0016740">
    <property type="term" value="F:transferase activity"/>
    <property type="evidence" value="ECO:0007669"/>
    <property type="project" value="UniProtKB-KW"/>
</dbReference>
<evidence type="ECO:0000313" key="3">
    <source>
        <dbReference type="Proteomes" id="UP000239366"/>
    </source>
</evidence>
<evidence type="ECO:0000259" key="1">
    <source>
        <dbReference type="Pfam" id="PF00814"/>
    </source>
</evidence>
<dbReference type="GO" id="GO:0002949">
    <property type="term" value="P:tRNA threonylcarbamoyladenosine modification"/>
    <property type="evidence" value="ECO:0007669"/>
    <property type="project" value="InterPro"/>
</dbReference>
<dbReference type="InterPro" id="IPR022496">
    <property type="entry name" value="T6A_TsaB"/>
</dbReference>
<dbReference type="OrthoDB" id="9784166at2"/>
<comment type="caution">
    <text evidence="2">The sequence shown here is derived from an EMBL/GenBank/DDBJ whole genome shotgun (WGS) entry which is preliminary data.</text>
</comment>